<dbReference type="InterPro" id="IPR055170">
    <property type="entry name" value="GFO_IDH_MocA-like_dom"/>
</dbReference>
<feature type="domain" description="GFO/IDH/MocA-like oxidoreductase" evidence="2">
    <location>
        <begin position="135"/>
        <end position="255"/>
    </location>
</feature>
<evidence type="ECO:0000313" key="4">
    <source>
        <dbReference type="Proteomes" id="UP001314681"/>
    </source>
</evidence>
<comment type="caution">
    <text evidence="3">The sequence shown here is derived from an EMBL/GenBank/DDBJ whole genome shotgun (WGS) entry which is preliminary data.</text>
</comment>
<protein>
    <submittedName>
        <fullName evidence="3">Gfo/Idh/MocA family oxidoreductase</fullName>
    </submittedName>
</protein>
<dbReference type="Proteomes" id="UP001314681">
    <property type="component" value="Unassembled WGS sequence"/>
</dbReference>
<dbReference type="RefSeq" id="WP_158351310.1">
    <property type="nucleotide sequence ID" value="NZ_JAHQCX010000018.1"/>
</dbReference>
<dbReference type="Gene3D" id="3.30.360.10">
    <property type="entry name" value="Dihydrodipicolinate Reductase, domain 2"/>
    <property type="match status" value="1"/>
</dbReference>
<accession>A0ABS6KCU5</accession>
<keyword evidence="4" id="KW-1185">Reference proteome</keyword>
<dbReference type="Pfam" id="PF01408">
    <property type="entry name" value="GFO_IDH_MocA"/>
    <property type="match status" value="1"/>
</dbReference>
<dbReference type="PANTHER" id="PTHR43249">
    <property type="entry name" value="UDP-N-ACETYL-2-AMINO-2-DEOXY-D-GLUCURONATE OXIDASE"/>
    <property type="match status" value="1"/>
</dbReference>
<reference evidence="3 4" key="1">
    <citation type="submission" date="2021-06" db="EMBL/GenBank/DDBJ databases">
        <title>Description of novel taxa of the family Lachnospiraceae.</title>
        <authorList>
            <person name="Chaplin A.V."/>
            <person name="Sokolova S.R."/>
            <person name="Pikina A.P."/>
            <person name="Korzhanova M."/>
            <person name="Belova V."/>
            <person name="Korostin D."/>
            <person name="Efimov B.A."/>
        </authorList>
    </citation>
    <scope>NUCLEOTIDE SEQUENCE [LARGE SCALE GENOMIC DNA]</scope>
    <source>
        <strain evidence="3 4">ASD4241</strain>
    </source>
</reference>
<dbReference type="SUPFAM" id="SSF55347">
    <property type="entry name" value="Glyceraldehyde-3-phosphate dehydrogenase-like, C-terminal domain"/>
    <property type="match status" value="1"/>
</dbReference>
<dbReference type="Pfam" id="PF22725">
    <property type="entry name" value="GFO_IDH_MocA_C3"/>
    <property type="match status" value="1"/>
</dbReference>
<dbReference type="SUPFAM" id="SSF51735">
    <property type="entry name" value="NAD(P)-binding Rossmann-fold domains"/>
    <property type="match status" value="1"/>
</dbReference>
<dbReference type="PANTHER" id="PTHR43249:SF1">
    <property type="entry name" value="D-GLUCOSIDE 3-DEHYDROGENASE"/>
    <property type="match status" value="1"/>
</dbReference>
<evidence type="ECO:0000259" key="1">
    <source>
        <dbReference type="Pfam" id="PF01408"/>
    </source>
</evidence>
<dbReference type="InterPro" id="IPR000683">
    <property type="entry name" value="Gfo/Idh/MocA-like_OxRdtase_N"/>
</dbReference>
<dbReference type="InterPro" id="IPR052515">
    <property type="entry name" value="Gfo/Idh/MocA_Oxidoreductase"/>
</dbReference>
<sequence length="350" mass="38522">MSGIVRWGIIGAGGIARRRTIPALNLISNARVAAVMDKNGVTLSQLREEYGIENCYQEEEALLGDPEVDAVYIASPVKFHLEQARRVLDAGKHLLIEKPVALDAGEAEELLRYASGKELCTGVGMVMRFHGGHESIRKIVRDGLLGDIVSCRAQLTCWFPKMDGNWRQVKAIAGGGALTDMGIHCIDLMRYLLGDEVEKVCGMVDHKTFDYEVEDSVSAVLRMRKGADCFINANFNIPDEAAHCPLEIYGTKGSVLAYDTIGQDGEGDIFLTVSDSEKGYASSQVRSGTDGGRKLPYEQVNIYARQLEEFSACILEKRPARTTLADACQTMKVVDAIYRSSLEERTVYLD</sequence>
<evidence type="ECO:0000259" key="2">
    <source>
        <dbReference type="Pfam" id="PF22725"/>
    </source>
</evidence>
<organism evidence="3 4">
    <name type="scientific">Diplocloster modestus</name>
    <dbReference type="NCBI Taxonomy" id="2850322"/>
    <lineage>
        <taxon>Bacteria</taxon>
        <taxon>Bacillati</taxon>
        <taxon>Bacillota</taxon>
        <taxon>Clostridia</taxon>
        <taxon>Lachnospirales</taxon>
        <taxon>Lachnospiraceae</taxon>
        <taxon>Diplocloster</taxon>
    </lineage>
</organism>
<dbReference type="EMBL" id="JAHQCX010000018">
    <property type="protein sequence ID" value="MBU9728341.1"/>
    <property type="molecule type" value="Genomic_DNA"/>
</dbReference>
<name>A0ABS6KCU5_9FIRM</name>
<dbReference type="InterPro" id="IPR036291">
    <property type="entry name" value="NAD(P)-bd_dom_sf"/>
</dbReference>
<evidence type="ECO:0000313" key="3">
    <source>
        <dbReference type="EMBL" id="MBU9728341.1"/>
    </source>
</evidence>
<dbReference type="Gene3D" id="3.40.50.720">
    <property type="entry name" value="NAD(P)-binding Rossmann-like Domain"/>
    <property type="match status" value="1"/>
</dbReference>
<feature type="domain" description="Gfo/Idh/MocA-like oxidoreductase N-terminal" evidence="1">
    <location>
        <begin position="5"/>
        <end position="124"/>
    </location>
</feature>
<proteinExistence type="predicted"/>
<gene>
    <name evidence="3" type="ORF">KTH90_20260</name>
</gene>